<evidence type="ECO:0000256" key="4">
    <source>
        <dbReference type="ARBA" id="ARBA00022692"/>
    </source>
</evidence>
<feature type="transmembrane region" description="Helical" evidence="7">
    <location>
        <begin position="299"/>
        <end position="324"/>
    </location>
</feature>
<dbReference type="Pfam" id="PF00375">
    <property type="entry name" value="SDF"/>
    <property type="match status" value="1"/>
</dbReference>
<keyword evidence="3" id="KW-1003">Cell membrane</keyword>
<organism evidence="8 9">
    <name type="scientific">Sphingomonas chungangi</name>
    <dbReference type="NCBI Taxonomy" id="2683589"/>
    <lineage>
        <taxon>Bacteria</taxon>
        <taxon>Pseudomonadati</taxon>
        <taxon>Pseudomonadota</taxon>
        <taxon>Alphaproteobacteria</taxon>
        <taxon>Sphingomonadales</taxon>
        <taxon>Sphingomonadaceae</taxon>
        <taxon>Sphingomonas</taxon>
    </lineage>
</organism>
<dbReference type="RefSeq" id="WP_160365819.1">
    <property type="nucleotide sequence ID" value="NZ_JACEIB010000006.1"/>
</dbReference>
<evidence type="ECO:0000256" key="5">
    <source>
        <dbReference type="ARBA" id="ARBA00022989"/>
    </source>
</evidence>
<evidence type="ECO:0000256" key="2">
    <source>
        <dbReference type="ARBA" id="ARBA00022448"/>
    </source>
</evidence>
<name>A0A838L496_9SPHN</name>
<proteinExistence type="predicted"/>
<evidence type="ECO:0000256" key="1">
    <source>
        <dbReference type="ARBA" id="ARBA00004651"/>
    </source>
</evidence>
<dbReference type="PRINTS" id="PR00173">
    <property type="entry name" value="EDTRNSPORT"/>
</dbReference>
<dbReference type="Proteomes" id="UP000570166">
    <property type="component" value="Unassembled WGS sequence"/>
</dbReference>
<dbReference type="GO" id="GO:0015293">
    <property type="term" value="F:symporter activity"/>
    <property type="evidence" value="ECO:0007669"/>
    <property type="project" value="UniProtKB-KW"/>
</dbReference>
<dbReference type="InterPro" id="IPR001991">
    <property type="entry name" value="Na-dicarboxylate_symporter"/>
</dbReference>
<feature type="transmembrane region" description="Helical" evidence="7">
    <location>
        <begin position="76"/>
        <end position="102"/>
    </location>
</feature>
<evidence type="ECO:0000256" key="7">
    <source>
        <dbReference type="SAM" id="Phobius"/>
    </source>
</evidence>
<keyword evidence="6 7" id="KW-0472">Membrane</keyword>
<evidence type="ECO:0000256" key="6">
    <source>
        <dbReference type="ARBA" id="ARBA00023136"/>
    </source>
</evidence>
<dbReference type="PANTHER" id="PTHR42865">
    <property type="entry name" value="PROTON/GLUTAMATE-ASPARTATE SYMPORTER"/>
    <property type="match status" value="1"/>
</dbReference>
<keyword evidence="5 7" id="KW-1133">Transmembrane helix</keyword>
<dbReference type="PANTHER" id="PTHR42865:SF7">
    <property type="entry name" value="PROTON_GLUTAMATE-ASPARTATE SYMPORTER"/>
    <property type="match status" value="1"/>
</dbReference>
<accession>A0A838L496</accession>
<feature type="transmembrane region" description="Helical" evidence="7">
    <location>
        <begin position="147"/>
        <end position="168"/>
    </location>
</feature>
<keyword evidence="2" id="KW-0813">Transport</keyword>
<comment type="caution">
    <text evidence="8">The sequence shown here is derived from an EMBL/GenBank/DDBJ whole genome shotgun (WGS) entry which is preliminary data.</text>
</comment>
<reference evidence="8 9" key="1">
    <citation type="submission" date="2020-07" db="EMBL/GenBank/DDBJ databases">
        <authorList>
            <person name="Sun Q."/>
        </authorList>
    </citation>
    <scope>NUCLEOTIDE SEQUENCE [LARGE SCALE GENOMIC DNA]</scope>
    <source>
        <strain evidence="8 9">CGMCC 1.13654</strain>
    </source>
</reference>
<dbReference type="GO" id="GO:0005886">
    <property type="term" value="C:plasma membrane"/>
    <property type="evidence" value="ECO:0007669"/>
    <property type="project" value="UniProtKB-SubCell"/>
</dbReference>
<feature type="transmembrane region" description="Helical" evidence="7">
    <location>
        <begin position="233"/>
        <end position="251"/>
    </location>
</feature>
<feature type="transmembrane region" description="Helical" evidence="7">
    <location>
        <begin position="42"/>
        <end position="64"/>
    </location>
</feature>
<dbReference type="InterPro" id="IPR036458">
    <property type="entry name" value="Na:dicarbo_symporter_sf"/>
</dbReference>
<sequence length="429" mass="43359">MNRGIAALLALGGGVMAGIAVRASHDGHLAMAARLVLPLGTLWLNALRMTLVPLVFAMVAQGMITLDRSGGGGGRLLGITLPLVLGLLFLAVAIGIGLAVVFDAIWPVTRGVLAGMVAVPGGPGAVAIPSVPPISELVLGLVPTNPVAAASNGTMASIVVFAIIFGFAVSRTSPRGDEPLIRMITGLADAMVWIVHGVLRFTPIGIFALSLGLALDTGLSIAGLWAQLQIASALGGVAAIALGYGIAWIGGGVPPLRFGRAILDAQAMAAGTCSSTATLPVMIEASTQRLHVPPAVGGAVLPLAVSIFRLGVPLYAGMVLVLLMRGMNLPLDPAKMALAAALLVLTNIGSAGLPGAAVIYANWIASLQVLDLPIEVVPLMIAGFSLPDIFVTTGNVTADLALTTIVARLLGRERTPAADVASPAATFAE</sequence>
<dbReference type="Gene3D" id="1.10.3860.10">
    <property type="entry name" value="Sodium:dicarboxylate symporter"/>
    <property type="match status" value="1"/>
</dbReference>
<gene>
    <name evidence="8" type="ORF">HZF05_09455</name>
</gene>
<dbReference type="EMBL" id="JACEIB010000006">
    <property type="protein sequence ID" value="MBA2934323.1"/>
    <property type="molecule type" value="Genomic_DNA"/>
</dbReference>
<dbReference type="SUPFAM" id="SSF118215">
    <property type="entry name" value="Proton glutamate symport protein"/>
    <property type="match status" value="1"/>
</dbReference>
<evidence type="ECO:0000256" key="3">
    <source>
        <dbReference type="ARBA" id="ARBA00022475"/>
    </source>
</evidence>
<protein>
    <submittedName>
        <fullName evidence="8">Cation:dicarboxylase symporter family transporter</fullName>
    </submittedName>
</protein>
<dbReference type="AlphaFoldDB" id="A0A838L496"/>
<evidence type="ECO:0000313" key="8">
    <source>
        <dbReference type="EMBL" id="MBA2934323.1"/>
    </source>
</evidence>
<feature type="transmembrane region" description="Helical" evidence="7">
    <location>
        <begin position="336"/>
        <end position="363"/>
    </location>
</feature>
<comment type="subcellular location">
    <subcellularLocation>
        <location evidence="1">Cell membrane</location>
        <topology evidence="1">Multi-pass membrane protein</topology>
    </subcellularLocation>
</comment>
<keyword evidence="9" id="KW-1185">Reference proteome</keyword>
<keyword evidence="4 7" id="KW-0812">Transmembrane</keyword>
<evidence type="ECO:0000313" key="9">
    <source>
        <dbReference type="Proteomes" id="UP000570166"/>
    </source>
</evidence>